<dbReference type="GO" id="GO:0004736">
    <property type="term" value="F:pyruvate carboxylase activity"/>
    <property type="evidence" value="ECO:0007669"/>
    <property type="project" value="TreeGrafter"/>
</dbReference>
<evidence type="ECO:0000313" key="2">
    <source>
        <dbReference type="Ensembl" id="ENSSGRP00000016947.1"/>
    </source>
</evidence>
<name>A0A672L1G2_SINGR</name>
<proteinExistence type="predicted"/>
<dbReference type="GO" id="GO:0006094">
    <property type="term" value="P:gluconeogenesis"/>
    <property type="evidence" value="ECO:0007669"/>
    <property type="project" value="TreeGrafter"/>
</dbReference>
<dbReference type="PANTHER" id="PTHR43778">
    <property type="entry name" value="PYRUVATE CARBOXYLASE"/>
    <property type="match status" value="1"/>
</dbReference>
<reference evidence="2" key="2">
    <citation type="submission" date="2025-09" db="UniProtKB">
        <authorList>
            <consortium name="Ensembl"/>
        </authorList>
    </citation>
    <scope>IDENTIFICATION</scope>
</reference>
<dbReference type="Gene3D" id="3.10.600.10">
    <property type="entry name" value="pyruvate carboxylase f1077a mutant domain"/>
    <property type="match status" value="1"/>
</dbReference>
<dbReference type="InParanoid" id="A0A672L1G2"/>
<dbReference type="Pfam" id="PF02436">
    <property type="entry name" value="PYC_OADA"/>
    <property type="match status" value="1"/>
</dbReference>
<evidence type="ECO:0000259" key="1">
    <source>
        <dbReference type="Pfam" id="PF02436"/>
    </source>
</evidence>
<dbReference type="SUPFAM" id="SSF89000">
    <property type="entry name" value="post-HMGL domain-like"/>
    <property type="match status" value="1"/>
</dbReference>
<dbReference type="InterPro" id="IPR003379">
    <property type="entry name" value="Carboxylase_cons_dom"/>
</dbReference>
<dbReference type="Gene3D" id="3.20.20.70">
    <property type="entry name" value="Aldolase class I"/>
    <property type="match status" value="1"/>
</dbReference>
<reference evidence="2" key="1">
    <citation type="submission" date="2025-08" db="UniProtKB">
        <authorList>
            <consortium name="Ensembl"/>
        </authorList>
    </citation>
    <scope>IDENTIFICATION</scope>
</reference>
<dbReference type="InterPro" id="IPR013785">
    <property type="entry name" value="Aldolase_TIM"/>
</dbReference>
<dbReference type="GO" id="GO:0005737">
    <property type="term" value="C:cytoplasm"/>
    <property type="evidence" value="ECO:0007669"/>
    <property type="project" value="TreeGrafter"/>
</dbReference>
<dbReference type="Ensembl" id="ENSSGRT00000018316.1">
    <property type="protein sequence ID" value="ENSSGRP00000016947.1"/>
    <property type="gene ID" value="ENSSGRG00000010288.1"/>
</dbReference>
<dbReference type="InterPro" id="IPR055268">
    <property type="entry name" value="PCB-like"/>
</dbReference>
<accession>A0A672L1G2</accession>
<dbReference type="Proteomes" id="UP000472262">
    <property type="component" value="Unassembled WGS sequence"/>
</dbReference>
<dbReference type="PANTHER" id="PTHR43778:SF2">
    <property type="entry name" value="PYRUVATE CARBOXYLASE, MITOCHONDRIAL"/>
    <property type="match status" value="1"/>
</dbReference>
<dbReference type="AlphaFoldDB" id="A0A672L1G2"/>
<organism evidence="2 3">
    <name type="scientific">Sinocyclocheilus grahami</name>
    <name type="common">Dianchi golden-line fish</name>
    <name type="synonym">Barbus grahami</name>
    <dbReference type="NCBI Taxonomy" id="75366"/>
    <lineage>
        <taxon>Eukaryota</taxon>
        <taxon>Metazoa</taxon>
        <taxon>Chordata</taxon>
        <taxon>Craniata</taxon>
        <taxon>Vertebrata</taxon>
        <taxon>Euteleostomi</taxon>
        <taxon>Actinopterygii</taxon>
        <taxon>Neopterygii</taxon>
        <taxon>Teleostei</taxon>
        <taxon>Ostariophysi</taxon>
        <taxon>Cypriniformes</taxon>
        <taxon>Cyprinidae</taxon>
        <taxon>Cyprininae</taxon>
        <taxon>Sinocyclocheilus</taxon>
    </lineage>
</organism>
<keyword evidence="3" id="KW-1185">Reference proteome</keyword>
<sequence length="240" mass="26570">MGRKNGVTPSSKIVGDLAQFMVQNSLSRAEVEERADELSFPLSVVEFLQGHIGIPHGGFPEPFRSKVLKALPRIEGRPGASLPPMDFEALESDLRMAHGNEITPEDVMSAAMYPKVFQEFKEFTSNFGPVDCLNTRLFLDGPKIAEEFQVELERGKTLHIKALALGDLNKSGQREVFFELNGQLRSVLVKDTAAMKVTVRCLFSSLDCFVSSLKSNYPDANSTLNPSDMFCECSLFSLEV</sequence>
<protein>
    <recommendedName>
        <fullName evidence="1">Carboxylase conserved domain-containing protein</fullName>
    </recommendedName>
</protein>
<feature type="domain" description="Carboxylase conserved" evidence="1">
    <location>
        <begin position="5"/>
        <end position="161"/>
    </location>
</feature>
<evidence type="ECO:0000313" key="3">
    <source>
        <dbReference type="Proteomes" id="UP000472262"/>
    </source>
</evidence>
<dbReference type="FunFam" id="3.10.600.10:FF:000001">
    <property type="entry name" value="Pyruvate carboxylase"/>
    <property type="match status" value="1"/>
</dbReference>